<reference evidence="12 13" key="1">
    <citation type="submission" date="2020-05" db="EMBL/GenBank/DDBJ databases">
        <title>Aquincola sp. isolate from soil.</title>
        <authorList>
            <person name="Han J."/>
            <person name="Kim D.-U."/>
        </authorList>
    </citation>
    <scope>NUCLEOTIDE SEQUENCE [LARGE SCALE GENOMIC DNA]</scope>
    <source>
        <strain evidence="12 13">S2</strain>
    </source>
</reference>
<feature type="transmembrane region" description="Helical" evidence="9">
    <location>
        <begin position="138"/>
        <end position="157"/>
    </location>
</feature>
<dbReference type="InterPro" id="IPR017871">
    <property type="entry name" value="ABC_transporter-like_CS"/>
</dbReference>
<dbReference type="PROSITE" id="PS50893">
    <property type="entry name" value="ABC_TRANSPORTER_2"/>
    <property type="match status" value="1"/>
</dbReference>
<evidence type="ECO:0000313" key="13">
    <source>
        <dbReference type="Proteomes" id="UP000737171"/>
    </source>
</evidence>
<dbReference type="NCBIfam" id="TIGR01842">
    <property type="entry name" value="type_I_sec_PrtD"/>
    <property type="match status" value="1"/>
</dbReference>
<dbReference type="InterPro" id="IPR039421">
    <property type="entry name" value="Type_1_exporter"/>
</dbReference>
<evidence type="ECO:0000256" key="9">
    <source>
        <dbReference type="SAM" id="Phobius"/>
    </source>
</evidence>
<dbReference type="InterPro" id="IPR011527">
    <property type="entry name" value="ABC1_TM_dom"/>
</dbReference>
<protein>
    <submittedName>
        <fullName evidence="12">Type I secretion system permease/ATPase</fullName>
    </submittedName>
</protein>
<feature type="region of interest" description="Disordered" evidence="8">
    <location>
        <begin position="563"/>
        <end position="593"/>
    </location>
</feature>
<dbReference type="PANTHER" id="PTHR43394:SF1">
    <property type="entry name" value="ATP-BINDING CASSETTE SUB-FAMILY B MEMBER 10, MITOCHONDRIAL"/>
    <property type="match status" value="1"/>
</dbReference>
<dbReference type="PROSITE" id="PS00211">
    <property type="entry name" value="ABC_TRANSPORTER_1"/>
    <property type="match status" value="1"/>
</dbReference>
<comment type="subcellular location">
    <subcellularLocation>
        <location evidence="1">Cell membrane</location>
        <topology evidence="1">Multi-pass membrane protein</topology>
    </subcellularLocation>
</comment>
<dbReference type="PROSITE" id="PS50929">
    <property type="entry name" value="ABC_TM1F"/>
    <property type="match status" value="1"/>
</dbReference>
<evidence type="ECO:0000256" key="8">
    <source>
        <dbReference type="SAM" id="MobiDB-lite"/>
    </source>
</evidence>
<evidence type="ECO:0000256" key="3">
    <source>
        <dbReference type="ARBA" id="ARBA00022692"/>
    </source>
</evidence>
<feature type="transmembrane region" description="Helical" evidence="9">
    <location>
        <begin position="163"/>
        <end position="183"/>
    </location>
</feature>
<feature type="transmembrane region" description="Helical" evidence="9">
    <location>
        <begin position="61"/>
        <end position="80"/>
    </location>
</feature>
<evidence type="ECO:0000259" key="11">
    <source>
        <dbReference type="PROSITE" id="PS50929"/>
    </source>
</evidence>
<sequence>MSNSKQTDGVNAPELKAILLGFRREVAWVAVFGIFSNLMMLTPTLYMMQVFDRVMLSNSEYTLAALSMLAVVLYLVMGFADWARSRLLVRVGTRFDTLAQRQIFRASFDAKLRSTTSANPQALNDLTQLRQFLTGNGIYAAVDTPWVLVFTAALYLIHPWLGYAAAAFVVLMLGVAVIGSRVMGPLQEKVQAAQVDSNTYLAGKLRNAETVEAFGMLKHFRRRWLSIHDRQTEVQSRAQEATHRLQTVTKFVQYAQQSLVLALGAVLAINGQISAGAMLACNALMGNALRPIGLAAGSWGQFIDARAAYRRISKLLQEHPPRNDGADEVPDLKGQVSLRGLVAKAAGRTQPILKGIDLEFRAGEVVAIVGPSGAGKSTLARCLMGIWPDTEGEVLIDGTPLQRWPRDAIGARMGYLPQDIELFEGTIEENIARFEDGRDEDVIQAARRTGIHDMVLRMPRGYDTPMGEAGNTLSGGQRQRIGLARAIFGDPAVVVLDEPNASLDDAGEAALVSAVRDLKTRGTTVFMIVHQQNLLAVADRVLFLENGQVTRFVPLVAQNQANANAGGAQSPSASSAAPAGQNEIVARAGPSTP</sequence>
<dbReference type="Pfam" id="PF00664">
    <property type="entry name" value="ABC_membrane"/>
    <property type="match status" value="1"/>
</dbReference>
<keyword evidence="3 9" id="KW-0812">Transmembrane</keyword>
<dbReference type="PANTHER" id="PTHR43394">
    <property type="entry name" value="ATP-DEPENDENT PERMEASE MDL1, MITOCHONDRIAL"/>
    <property type="match status" value="1"/>
</dbReference>
<evidence type="ECO:0000256" key="1">
    <source>
        <dbReference type="ARBA" id="ARBA00004651"/>
    </source>
</evidence>
<evidence type="ECO:0000256" key="6">
    <source>
        <dbReference type="ARBA" id="ARBA00022989"/>
    </source>
</evidence>
<evidence type="ECO:0000256" key="7">
    <source>
        <dbReference type="ARBA" id="ARBA00023136"/>
    </source>
</evidence>
<proteinExistence type="predicted"/>
<accession>A0ABX2EDX1</accession>
<dbReference type="RefSeq" id="WP_173121910.1">
    <property type="nucleotide sequence ID" value="NZ_JABRWJ010000002.1"/>
</dbReference>
<comment type="caution">
    <text evidence="12">The sequence shown here is derived from an EMBL/GenBank/DDBJ whole genome shotgun (WGS) entry which is preliminary data.</text>
</comment>
<evidence type="ECO:0000256" key="2">
    <source>
        <dbReference type="ARBA" id="ARBA00022475"/>
    </source>
</evidence>
<dbReference type="SMART" id="SM00382">
    <property type="entry name" value="AAA"/>
    <property type="match status" value="1"/>
</dbReference>
<feature type="domain" description="ABC transporter" evidence="10">
    <location>
        <begin position="336"/>
        <end position="571"/>
    </location>
</feature>
<dbReference type="SUPFAM" id="SSF52540">
    <property type="entry name" value="P-loop containing nucleoside triphosphate hydrolases"/>
    <property type="match status" value="1"/>
</dbReference>
<keyword evidence="5" id="KW-0067">ATP-binding</keyword>
<evidence type="ECO:0000259" key="10">
    <source>
        <dbReference type="PROSITE" id="PS50893"/>
    </source>
</evidence>
<dbReference type="InterPro" id="IPR036640">
    <property type="entry name" value="ABC1_TM_sf"/>
</dbReference>
<dbReference type="InterPro" id="IPR003439">
    <property type="entry name" value="ABC_transporter-like_ATP-bd"/>
</dbReference>
<organism evidence="12 13">
    <name type="scientific">Pseudaquabacterium terrae</name>
    <dbReference type="NCBI Taxonomy" id="2732868"/>
    <lineage>
        <taxon>Bacteria</taxon>
        <taxon>Pseudomonadati</taxon>
        <taxon>Pseudomonadota</taxon>
        <taxon>Betaproteobacteria</taxon>
        <taxon>Burkholderiales</taxon>
        <taxon>Sphaerotilaceae</taxon>
        <taxon>Pseudaquabacterium</taxon>
    </lineage>
</organism>
<evidence type="ECO:0000256" key="4">
    <source>
        <dbReference type="ARBA" id="ARBA00022741"/>
    </source>
</evidence>
<feature type="compositionally biased region" description="Low complexity" evidence="8">
    <location>
        <begin position="563"/>
        <end position="582"/>
    </location>
</feature>
<dbReference type="SUPFAM" id="SSF90123">
    <property type="entry name" value="ABC transporter transmembrane region"/>
    <property type="match status" value="1"/>
</dbReference>
<evidence type="ECO:0000256" key="5">
    <source>
        <dbReference type="ARBA" id="ARBA00022840"/>
    </source>
</evidence>
<keyword evidence="4" id="KW-0547">Nucleotide-binding</keyword>
<dbReference type="Gene3D" id="1.20.1560.10">
    <property type="entry name" value="ABC transporter type 1, transmembrane domain"/>
    <property type="match status" value="1"/>
</dbReference>
<gene>
    <name evidence="12" type="ORF">HLB44_07415</name>
</gene>
<dbReference type="Gene3D" id="3.40.50.300">
    <property type="entry name" value="P-loop containing nucleotide triphosphate hydrolases"/>
    <property type="match status" value="1"/>
</dbReference>
<name>A0ABX2EDX1_9BURK</name>
<feature type="transmembrane region" description="Helical" evidence="9">
    <location>
        <begin position="259"/>
        <end position="280"/>
    </location>
</feature>
<evidence type="ECO:0000313" key="12">
    <source>
        <dbReference type="EMBL" id="NRF66807.1"/>
    </source>
</evidence>
<keyword evidence="7 9" id="KW-0472">Membrane</keyword>
<dbReference type="Pfam" id="PF00005">
    <property type="entry name" value="ABC_tran"/>
    <property type="match status" value="1"/>
</dbReference>
<dbReference type="InterPro" id="IPR027417">
    <property type="entry name" value="P-loop_NTPase"/>
</dbReference>
<dbReference type="InterPro" id="IPR003593">
    <property type="entry name" value="AAA+_ATPase"/>
</dbReference>
<feature type="transmembrane region" description="Helical" evidence="9">
    <location>
        <begin position="26"/>
        <end position="49"/>
    </location>
</feature>
<keyword evidence="13" id="KW-1185">Reference proteome</keyword>
<dbReference type="EMBL" id="JABRWJ010000002">
    <property type="protein sequence ID" value="NRF66807.1"/>
    <property type="molecule type" value="Genomic_DNA"/>
</dbReference>
<dbReference type="InterPro" id="IPR010128">
    <property type="entry name" value="ATPase_T1SS_PrtD-like"/>
</dbReference>
<dbReference type="Proteomes" id="UP000737171">
    <property type="component" value="Unassembled WGS sequence"/>
</dbReference>
<feature type="domain" description="ABC transmembrane type-1" evidence="11">
    <location>
        <begin position="27"/>
        <end position="304"/>
    </location>
</feature>
<keyword evidence="2" id="KW-1003">Cell membrane</keyword>
<keyword evidence="6 9" id="KW-1133">Transmembrane helix</keyword>